<dbReference type="PANTHER" id="PTHR11530:SF11">
    <property type="entry name" value="D-ASPARTATE OXIDASE"/>
    <property type="match status" value="1"/>
</dbReference>
<keyword evidence="3" id="KW-0285">Flavoprotein</keyword>
<comment type="caution">
    <text evidence="9">The sequence shown here is derived from an EMBL/GenBank/DDBJ whole genome shotgun (WGS) entry which is preliminary data.</text>
</comment>
<dbReference type="PIRSF" id="PIRSF000189">
    <property type="entry name" value="D-aa_oxidase"/>
    <property type="match status" value="1"/>
</dbReference>
<dbReference type="GO" id="GO:0019478">
    <property type="term" value="P:D-amino acid catabolic process"/>
    <property type="evidence" value="ECO:0007669"/>
    <property type="project" value="TreeGrafter"/>
</dbReference>
<dbReference type="Gene3D" id="3.30.9.10">
    <property type="entry name" value="D-Amino Acid Oxidase, subunit A, domain 2"/>
    <property type="match status" value="1"/>
</dbReference>
<evidence type="ECO:0000259" key="8">
    <source>
        <dbReference type="Pfam" id="PF01266"/>
    </source>
</evidence>
<evidence type="ECO:0000256" key="5">
    <source>
        <dbReference type="ARBA" id="ARBA00023002"/>
    </source>
</evidence>
<evidence type="ECO:0000256" key="2">
    <source>
        <dbReference type="ARBA" id="ARBA00006730"/>
    </source>
</evidence>
<gene>
    <name evidence="9" type="ORF">BCR43DRAFT_498927</name>
</gene>
<feature type="binding site" evidence="6">
    <location>
        <position position="229"/>
    </location>
    <ligand>
        <name>D-dopa</name>
        <dbReference type="ChEBI" id="CHEBI:149689"/>
    </ligand>
</feature>
<feature type="binding site" evidence="6">
    <location>
        <position position="291"/>
    </location>
    <ligand>
        <name>D-dopa</name>
        <dbReference type="ChEBI" id="CHEBI:149689"/>
    </ligand>
</feature>
<dbReference type="GO" id="GO:0071949">
    <property type="term" value="F:FAD binding"/>
    <property type="evidence" value="ECO:0007669"/>
    <property type="project" value="InterPro"/>
</dbReference>
<dbReference type="InterPro" id="IPR006076">
    <property type="entry name" value="FAD-dep_OxRdtase"/>
</dbReference>
<evidence type="ECO:0000313" key="9">
    <source>
        <dbReference type="EMBL" id="ORY91342.1"/>
    </source>
</evidence>
<feature type="domain" description="FAD dependent oxidoreductase" evidence="8">
    <location>
        <begin position="10"/>
        <end position="339"/>
    </location>
</feature>
<dbReference type="AlphaFoldDB" id="A0A1X2H1U0"/>
<keyword evidence="7" id="KW-1133">Transmembrane helix</keyword>
<dbReference type="GO" id="GO:0003884">
    <property type="term" value="F:D-amino-acid oxidase activity"/>
    <property type="evidence" value="ECO:0007669"/>
    <property type="project" value="InterPro"/>
</dbReference>
<accession>A0A1X2H1U0</accession>
<keyword evidence="10" id="KW-1185">Reference proteome</keyword>
<keyword evidence="7" id="KW-0472">Membrane</keyword>
<evidence type="ECO:0000313" key="10">
    <source>
        <dbReference type="Proteomes" id="UP000242180"/>
    </source>
</evidence>
<dbReference type="SUPFAM" id="SSF54373">
    <property type="entry name" value="FAD-linked reductases, C-terminal domain"/>
    <property type="match status" value="1"/>
</dbReference>
<comment type="cofactor">
    <cofactor evidence="1 6">
        <name>FAD</name>
        <dbReference type="ChEBI" id="CHEBI:57692"/>
    </cofactor>
</comment>
<evidence type="ECO:0000256" key="3">
    <source>
        <dbReference type="ARBA" id="ARBA00022630"/>
    </source>
</evidence>
<comment type="similarity">
    <text evidence="2">Belongs to the DAMOX/DASOX family.</text>
</comment>
<dbReference type="Pfam" id="PF01266">
    <property type="entry name" value="DAO"/>
    <property type="match status" value="1"/>
</dbReference>
<dbReference type="Gene3D" id="3.40.50.720">
    <property type="entry name" value="NAD(P)-binding Rossmann-like Domain"/>
    <property type="match status" value="1"/>
</dbReference>
<protein>
    <submittedName>
        <fullName evidence="9">FAD dependent oxidoreductase</fullName>
    </submittedName>
</protein>
<dbReference type="SUPFAM" id="SSF51971">
    <property type="entry name" value="Nucleotide-binding domain"/>
    <property type="match status" value="1"/>
</dbReference>
<evidence type="ECO:0000256" key="4">
    <source>
        <dbReference type="ARBA" id="ARBA00022827"/>
    </source>
</evidence>
<dbReference type="GO" id="GO:0005737">
    <property type="term" value="C:cytoplasm"/>
    <property type="evidence" value="ECO:0007669"/>
    <property type="project" value="TreeGrafter"/>
</dbReference>
<organism evidence="9 10">
    <name type="scientific">Syncephalastrum racemosum</name>
    <name type="common">Filamentous fungus</name>
    <dbReference type="NCBI Taxonomy" id="13706"/>
    <lineage>
        <taxon>Eukaryota</taxon>
        <taxon>Fungi</taxon>
        <taxon>Fungi incertae sedis</taxon>
        <taxon>Mucoromycota</taxon>
        <taxon>Mucoromycotina</taxon>
        <taxon>Mucoromycetes</taxon>
        <taxon>Mucorales</taxon>
        <taxon>Syncephalastraceae</taxon>
        <taxon>Syncephalastrum</taxon>
    </lineage>
</organism>
<proteinExistence type="inferred from homology"/>
<evidence type="ECO:0000256" key="1">
    <source>
        <dbReference type="ARBA" id="ARBA00001974"/>
    </source>
</evidence>
<feature type="binding site" evidence="6">
    <location>
        <position position="187"/>
    </location>
    <ligand>
        <name>FAD</name>
        <dbReference type="ChEBI" id="CHEBI:57692"/>
    </ligand>
</feature>
<dbReference type="OMA" id="PRVENEF"/>
<name>A0A1X2H1U0_SYNRA</name>
<dbReference type="FunCoup" id="A0A1X2H1U0">
    <property type="interactions" value="77"/>
</dbReference>
<reference evidence="9 10" key="1">
    <citation type="submission" date="2016-07" db="EMBL/GenBank/DDBJ databases">
        <title>Pervasive Adenine N6-methylation of Active Genes in Fungi.</title>
        <authorList>
            <consortium name="DOE Joint Genome Institute"/>
            <person name="Mondo S.J."/>
            <person name="Dannebaum R.O."/>
            <person name="Kuo R.C."/>
            <person name="Labutti K."/>
            <person name="Haridas S."/>
            <person name="Kuo A."/>
            <person name="Salamov A."/>
            <person name="Ahrendt S.R."/>
            <person name="Lipzen A."/>
            <person name="Sullivan W."/>
            <person name="Andreopoulos W.B."/>
            <person name="Clum A."/>
            <person name="Lindquist E."/>
            <person name="Daum C."/>
            <person name="Ramamoorthy G.K."/>
            <person name="Gryganskyi A."/>
            <person name="Culley D."/>
            <person name="Magnuson J.K."/>
            <person name="James T.Y."/>
            <person name="O'Malley M.A."/>
            <person name="Stajich J.E."/>
            <person name="Spatafora J.W."/>
            <person name="Visel A."/>
            <person name="Grigoriev I.V."/>
        </authorList>
    </citation>
    <scope>NUCLEOTIDE SEQUENCE [LARGE SCALE GENOMIC DNA]</scope>
    <source>
        <strain evidence="9 10">NRRL 2496</strain>
    </source>
</reference>
<keyword evidence="4 6" id="KW-0274">FAD</keyword>
<dbReference type="EMBL" id="MCGN01000011">
    <property type="protein sequence ID" value="ORY91342.1"/>
    <property type="molecule type" value="Genomic_DNA"/>
</dbReference>
<evidence type="ECO:0000256" key="7">
    <source>
        <dbReference type="SAM" id="Phobius"/>
    </source>
</evidence>
<dbReference type="Proteomes" id="UP000242180">
    <property type="component" value="Unassembled WGS sequence"/>
</dbReference>
<keyword evidence="7" id="KW-0812">Transmembrane</keyword>
<dbReference type="OrthoDB" id="2015447at2759"/>
<dbReference type="InParanoid" id="A0A1X2H1U0"/>
<dbReference type="PANTHER" id="PTHR11530">
    <property type="entry name" value="D-AMINO ACID OXIDASE"/>
    <property type="match status" value="1"/>
</dbReference>
<feature type="binding site" evidence="6">
    <location>
        <begin position="48"/>
        <end position="49"/>
    </location>
    <ligand>
        <name>FAD</name>
        <dbReference type="ChEBI" id="CHEBI:57692"/>
    </ligand>
</feature>
<sequence>MKQPQQIRINVVGAGVIGLTTALVLQIKGYDVTILAKHFPGDKSPEYTSPYAGARWRTAAPDNDARLQRYDADTFKLLWELAKCKAAEAGIMVVPAFDYFEKPTPSQLDPWWKDVVPGFRQLTDSKELPKDAQGGYSYTTVLINPDRYLKWLQSQFVRLGGKMRRAILQDLQDAMEDPLVDAVVNCTGVQSSWLANDKNIVPTRGQNVVVRAGHVRRTISMKSADAYTYVIPRSDGTVLLGTTKEEFSTDTKVDKRIAHDIMKRAVKYCPDLTHGKGVDALRVKGHVVGIRPGRIGGPRVENEFKVSRVGKRVLVTHNYGHDGSGYQSSWGSAKHAAHLIHEGIAALENESSKIHSLFAARL</sequence>
<dbReference type="STRING" id="13706.A0A1X2H1U0"/>
<dbReference type="InterPro" id="IPR023209">
    <property type="entry name" value="DAO"/>
</dbReference>
<feature type="transmembrane region" description="Helical" evidence="7">
    <location>
        <begin position="7"/>
        <end position="27"/>
    </location>
</feature>
<evidence type="ECO:0000256" key="6">
    <source>
        <dbReference type="PIRSR" id="PIRSR000189-1"/>
    </source>
</evidence>
<feature type="binding site" evidence="6">
    <location>
        <position position="323"/>
    </location>
    <ligand>
        <name>D-dopa</name>
        <dbReference type="ChEBI" id="CHEBI:149689"/>
    </ligand>
</feature>
<keyword evidence="5" id="KW-0560">Oxidoreductase</keyword>